<proteinExistence type="predicted"/>
<evidence type="ECO:0000313" key="6">
    <source>
        <dbReference type="Proteomes" id="UP001213972"/>
    </source>
</evidence>
<accession>A0AAJ6B597</accession>
<dbReference type="CDD" id="cd04301">
    <property type="entry name" value="NAT_SF"/>
    <property type="match status" value="2"/>
</dbReference>
<reference evidence="5" key="1">
    <citation type="submission" date="2023-03" db="EMBL/GenBank/DDBJ databases">
        <title>Andean soil-derived lignocellulolytic bacterial consortium as a source of novel taxa and putative plastic-active enzymes.</title>
        <authorList>
            <person name="Diaz-Garcia L."/>
            <person name="Chuvochina M."/>
            <person name="Feuerriegel G."/>
            <person name="Bunk B."/>
            <person name="Sproer C."/>
            <person name="Streit W.R."/>
            <person name="Rodriguez L.M."/>
            <person name="Overmann J."/>
            <person name="Jimenez D.J."/>
        </authorList>
    </citation>
    <scope>NUCLEOTIDE SEQUENCE</scope>
    <source>
        <strain evidence="5">MAG 4610</strain>
    </source>
</reference>
<organism evidence="5 6">
    <name type="scientific">Candidatus Microbacterium phytovorans</name>
    <dbReference type="NCBI Taxonomy" id="3121374"/>
    <lineage>
        <taxon>Bacteria</taxon>
        <taxon>Bacillati</taxon>
        <taxon>Actinomycetota</taxon>
        <taxon>Actinomycetes</taxon>
        <taxon>Micrococcales</taxon>
        <taxon>Microbacteriaceae</taxon>
        <taxon>Microbacterium</taxon>
    </lineage>
</organism>
<dbReference type="SUPFAM" id="SSF55729">
    <property type="entry name" value="Acyl-CoA N-acyltransferases (Nat)"/>
    <property type="match status" value="2"/>
</dbReference>
<name>A0AAJ6B597_9MICO</name>
<evidence type="ECO:0000256" key="2">
    <source>
        <dbReference type="ARBA" id="ARBA00023315"/>
    </source>
</evidence>
<dbReference type="InterPro" id="IPR016181">
    <property type="entry name" value="Acyl_CoA_acyltransferase"/>
</dbReference>
<dbReference type="GO" id="GO:0016747">
    <property type="term" value="F:acyltransferase activity, transferring groups other than amino-acyl groups"/>
    <property type="evidence" value="ECO:0007669"/>
    <property type="project" value="InterPro"/>
</dbReference>
<dbReference type="Pfam" id="PF00583">
    <property type="entry name" value="Acetyltransf_1"/>
    <property type="match status" value="1"/>
</dbReference>
<dbReference type="InterPro" id="IPR050680">
    <property type="entry name" value="YpeA/RimI_acetyltransf"/>
</dbReference>
<keyword evidence="1" id="KW-0808">Transferase</keyword>
<feature type="domain" description="N-acetyltransferase" evidence="4">
    <location>
        <begin position="25"/>
        <end position="192"/>
    </location>
</feature>
<feature type="domain" description="N-acetyltransferase" evidence="4">
    <location>
        <begin position="200"/>
        <end position="350"/>
    </location>
</feature>
<evidence type="ECO:0000259" key="4">
    <source>
        <dbReference type="PROSITE" id="PS51186"/>
    </source>
</evidence>
<dbReference type="Proteomes" id="UP001213972">
    <property type="component" value="Chromosome"/>
</dbReference>
<evidence type="ECO:0000256" key="3">
    <source>
        <dbReference type="SAM" id="MobiDB-lite"/>
    </source>
</evidence>
<dbReference type="EMBL" id="CP119321">
    <property type="protein sequence ID" value="WEK13596.1"/>
    <property type="molecule type" value="Genomic_DNA"/>
</dbReference>
<dbReference type="Gene3D" id="3.40.630.30">
    <property type="match status" value="1"/>
</dbReference>
<gene>
    <name evidence="5" type="ORF">P0Y48_14230</name>
</gene>
<sequence length="350" mass="37851">MSAQPLNDRIGAVPSPELPRHDDIATWRTATADDIDHIHRVHAGADAADHPTWITPREEVADTFELSHIDHGRDTVIGFGVDGTPLVFSSAFLHPSREGTLTVHIGGAVDPQWRRRGIGSAALAWSHARALEQLAEAAADLPATHDGEAWKLEIKVYAEESTPDVIAITEPLGFHVERWFTTMVRDMSEPVPAPPAVPDATIVAYSSDRALDVLAARNDAFRDHWGSLPTSEESWQKFVGGEFLRPDLSRIALDADGAVIALCLASVNRDDWEALGATHAYIDLIGVVRAHRRRGLAPAVIAATLAAIAEEGLEKAVLDVDTASPTGANTLYERLGFAATERSLALVHRL</sequence>
<protein>
    <submittedName>
        <fullName evidence="5">GNAT family N-acetyltransferase</fullName>
    </submittedName>
</protein>
<dbReference type="AlphaFoldDB" id="A0AAJ6B597"/>
<keyword evidence="2" id="KW-0012">Acyltransferase</keyword>
<dbReference type="PANTHER" id="PTHR43420">
    <property type="entry name" value="ACETYLTRANSFERASE"/>
    <property type="match status" value="1"/>
</dbReference>
<evidence type="ECO:0000313" key="5">
    <source>
        <dbReference type="EMBL" id="WEK13596.1"/>
    </source>
</evidence>
<dbReference type="InterPro" id="IPR000182">
    <property type="entry name" value="GNAT_dom"/>
</dbReference>
<evidence type="ECO:0000256" key="1">
    <source>
        <dbReference type="ARBA" id="ARBA00022679"/>
    </source>
</evidence>
<dbReference type="PROSITE" id="PS51186">
    <property type="entry name" value="GNAT"/>
    <property type="match status" value="2"/>
</dbReference>
<feature type="region of interest" description="Disordered" evidence="3">
    <location>
        <begin position="1"/>
        <end position="20"/>
    </location>
</feature>